<dbReference type="InterPro" id="IPR016776">
    <property type="entry name" value="ApeP-like_dehydratase"/>
</dbReference>
<dbReference type="Gene3D" id="3.10.129.10">
    <property type="entry name" value="Hotdog Thioesterase"/>
    <property type="match status" value="1"/>
</dbReference>
<dbReference type="Pfam" id="PF22817">
    <property type="entry name" value="ApeP-like"/>
    <property type="match status" value="1"/>
</dbReference>
<dbReference type="EMBL" id="CP071504">
    <property type="protein sequence ID" value="QSX29884.1"/>
    <property type="molecule type" value="Genomic_DNA"/>
</dbReference>
<reference evidence="1 2" key="1">
    <citation type="submission" date="2021-03" db="EMBL/GenBank/DDBJ databases">
        <title>Novel species identification of genus Shewanella.</title>
        <authorList>
            <person name="Liu G."/>
            <person name="Zhang Q."/>
        </authorList>
    </citation>
    <scope>NUCLEOTIDE SEQUENCE [LARGE SCALE GENOMIC DNA]</scope>
    <source>
        <strain evidence="1 2">FJAT-53726</strain>
    </source>
</reference>
<keyword evidence="2" id="KW-1185">Reference proteome</keyword>
<dbReference type="PIRSF" id="PIRSF020565">
    <property type="entry name" value="3Ho_Ac_ACP_DH_prd"/>
    <property type="match status" value="1"/>
</dbReference>
<dbReference type="RefSeq" id="WP_207324909.1">
    <property type="nucleotide sequence ID" value="NZ_CP071504.1"/>
</dbReference>
<protein>
    <submittedName>
        <fullName evidence="1">Hotdog family protein</fullName>
    </submittedName>
</protein>
<gene>
    <name evidence="1" type="ORF">JYB88_17150</name>
</gene>
<dbReference type="CDD" id="cd01289">
    <property type="entry name" value="FabA_like"/>
    <property type="match status" value="1"/>
</dbReference>
<dbReference type="Proteomes" id="UP000663281">
    <property type="component" value="Chromosome"/>
</dbReference>
<proteinExistence type="predicted"/>
<name>A0A974XK56_9GAMM</name>
<dbReference type="SUPFAM" id="SSF54637">
    <property type="entry name" value="Thioesterase/thiol ester dehydrase-isomerase"/>
    <property type="match status" value="1"/>
</dbReference>
<organism evidence="1 2">
    <name type="scientific">Shewanella cyperi</name>
    <dbReference type="NCBI Taxonomy" id="2814292"/>
    <lineage>
        <taxon>Bacteria</taxon>
        <taxon>Pseudomonadati</taxon>
        <taxon>Pseudomonadota</taxon>
        <taxon>Gammaproteobacteria</taxon>
        <taxon>Alteromonadales</taxon>
        <taxon>Shewanellaceae</taxon>
        <taxon>Shewanella</taxon>
    </lineage>
</organism>
<evidence type="ECO:0000313" key="2">
    <source>
        <dbReference type="Proteomes" id="UP000663281"/>
    </source>
</evidence>
<sequence>MTDAVWQTPALVELPIETFIPHRAPMVLIDRALEHRKDFLETQVCIEQQSPFFDGLKGGVPNYVGIEYMAQSIAALAGIEAKLAGLPVRIGFLLGSRKLQLHQGCFLAGHEYRVRVQRLYQEDTGLAVFDCQILEGETVVASANINVFQPDDALAYIAESRQD</sequence>
<dbReference type="KEGG" id="scyp:JYB88_17150"/>
<dbReference type="InterPro" id="IPR029069">
    <property type="entry name" value="HotDog_dom_sf"/>
</dbReference>
<dbReference type="AlphaFoldDB" id="A0A974XK56"/>
<accession>A0A974XK56</accession>
<evidence type="ECO:0000313" key="1">
    <source>
        <dbReference type="EMBL" id="QSX29884.1"/>
    </source>
</evidence>